<dbReference type="KEGG" id="mew:MSWAN_1346"/>
<gene>
    <name evidence="1" type="ordered locus">MSWAN_1346</name>
</gene>
<dbReference type="SUPFAM" id="SSF81853">
    <property type="entry name" value="Family 10 polysaccharide lyase"/>
    <property type="match status" value="1"/>
</dbReference>
<evidence type="ECO:0008006" key="3">
    <source>
        <dbReference type="Google" id="ProtNLM"/>
    </source>
</evidence>
<sequence>MDLKTDIKDVVDDQLNCILKHVKEDEELAYVLDPVFGIKRNRVNAELVKTLIRTRKNPDLTRKIISFILLGQNKEGSWNEIHPRYSQPSALATAIIAGSLLMARKLVPNFENVDLARDYVLSQEFEGKFMKSKGYTADHLNVDATCASFLADYGVRFSDDTAIETALRTAEHICSNQFSDGSFPYTTNKGNYPFNLNIPCIHYQGVTLYYLSHIHEVLREEKLEEALIKGSKWLADVQEADGKFKWSKSGLMFAYYLSGAYGFALASLSYSSRWNKQYMENVTKSLEMIKKNSSGLMLRWEMDGWDNFLQSFPLTFKTAFSWDYSPSEKFFRLSYGFYRQIARRRFSQNVSDNVFKMVSKVSNRKVSTVEPFNNYPDVFMTSEVLDCLSSSQEYVVNL</sequence>
<evidence type="ECO:0000313" key="1">
    <source>
        <dbReference type="EMBL" id="AEG18361.1"/>
    </source>
</evidence>
<reference evidence="1 2" key="1">
    <citation type="journal article" date="2014" name="Int. J. Syst. Evol. Microbiol.">
        <title>Methanobacterium paludis sp. nov. and a novel strain of Methanobacterium lacus isolated from northern peatlands.</title>
        <authorList>
            <person name="Cadillo-Quiroz H."/>
            <person name="Brauer S.L."/>
            <person name="Goodson N."/>
            <person name="Yavitt J.B."/>
            <person name="Zinder S.H."/>
        </authorList>
    </citation>
    <scope>NUCLEOTIDE SEQUENCE [LARGE SCALE GENOMIC DNA]</scope>
    <source>
        <strain evidence="2">DSM 25820 / JCM 18151 / SWAN1</strain>
    </source>
</reference>
<proteinExistence type="predicted"/>
<dbReference type="GeneID" id="10668851"/>
<dbReference type="EMBL" id="CP002772">
    <property type="protein sequence ID" value="AEG18361.1"/>
    <property type="molecule type" value="Genomic_DNA"/>
</dbReference>
<keyword evidence="2" id="KW-1185">Reference proteome</keyword>
<accession>F6D6Z4</accession>
<organism evidence="1 2">
    <name type="scientific">Methanobacterium paludis (strain DSM 25820 / JCM 18151 / SWAN1)</name>
    <dbReference type="NCBI Taxonomy" id="868131"/>
    <lineage>
        <taxon>Archaea</taxon>
        <taxon>Methanobacteriati</taxon>
        <taxon>Methanobacteriota</taxon>
        <taxon>Methanomada group</taxon>
        <taxon>Methanobacteria</taxon>
        <taxon>Methanobacteriales</taxon>
        <taxon>Methanobacteriaceae</taxon>
        <taxon>Methanobacterium</taxon>
    </lineage>
</organism>
<dbReference type="AlphaFoldDB" id="F6D6Z4"/>
<protein>
    <recommendedName>
        <fullName evidence="3">Squalene cyclase C-terminal domain-containing protein</fullName>
    </recommendedName>
</protein>
<dbReference type="Proteomes" id="UP000009231">
    <property type="component" value="Chromosome"/>
</dbReference>
<dbReference type="Gene3D" id="1.50.10.20">
    <property type="match status" value="1"/>
</dbReference>
<dbReference type="STRING" id="868131.MSWAN_1346"/>
<dbReference type="RefSeq" id="WP_013825862.1">
    <property type="nucleotide sequence ID" value="NC_015574.1"/>
</dbReference>
<name>F6D6Z4_METPW</name>
<dbReference type="HOGENOM" id="CLU_688136_0_0_2"/>
<evidence type="ECO:0000313" key="2">
    <source>
        <dbReference type="Proteomes" id="UP000009231"/>
    </source>
</evidence>
<dbReference type="eggNOG" id="arCOG06879">
    <property type="taxonomic scope" value="Archaea"/>
</dbReference>